<organism evidence="2 3">
    <name type="scientific">Sphingomicrobium sediminis</name>
    <dbReference type="NCBI Taxonomy" id="2950949"/>
    <lineage>
        <taxon>Bacteria</taxon>
        <taxon>Pseudomonadati</taxon>
        <taxon>Pseudomonadota</taxon>
        <taxon>Alphaproteobacteria</taxon>
        <taxon>Sphingomonadales</taxon>
        <taxon>Sphingomonadaceae</taxon>
        <taxon>Sphingomicrobium</taxon>
    </lineage>
</organism>
<comment type="caution">
    <text evidence="2">The sequence shown here is derived from an EMBL/GenBank/DDBJ whole genome shotgun (WGS) entry which is preliminary data.</text>
</comment>
<evidence type="ECO:0000313" key="3">
    <source>
        <dbReference type="Proteomes" id="UP001155128"/>
    </source>
</evidence>
<dbReference type="AlphaFoldDB" id="A0A9X2ELM2"/>
<evidence type="ECO:0000313" key="2">
    <source>
        <dbReference type="EMBL" id="MCM8557749.1"/>
    </source>
</evidence>
<evidence type="ECO:0000256" key="1">
    <source>
        <dbReference type="SAM" id="SignalP"/>
    </source>
</evidence>
<feature type="signal peptide" evidence="1">
    <location>
        <begin position="1"/>
        <end position="18"/>
    </location>
</feature>
<dbReference type="Proteomes" id="UP001155128">
    <property type="component" value="Unassembled WGS sequence"/>
</dbReference>
<evidence type="ECO:0008006" key="4">
    <source>
        <dbReference type="Google" id="ProtNLM"/>
    </source>
</evidence>
<name>A0A9X2ELM2_9SPHN</name>
<gene>
    <name evidence="2" type="ORF">NDO55_07945</name>
</gene>
<dbReference type="PROSITE" id="PS51257">
    <property type="entry name" value="PROKAR_LIPOPROTEIN"/>
    <property type="match status" value="1"/>
</dbReference>
<feature type="chain" id="PRO_5040862533" description="DUF4410 domain-containing protein" evidence="1">
    <location>
        <begin position="19"/>
        <end position="164"/>
    </location>
</feature>
<dbReference type="EMBL" id="JAMSHT010000001">
    <property type="protein sequence ID" value="MCM8557749.1"/>
    <property type="molecule type" value="Genomic_DNA"/>
</dbReference>
<sequence>MRKLILVAAAAVSLSACASNSNTVVLENSRVAYEAQNVELVYDEENATVDVEEGKLAKLDEYLRSAFVERGFTPGEDGLTVRYGFVGYDEGSQAMRYLAGGLAGGAKMVIVAEYFDAEGNSLAKIHAEGTVAGGFFGGDSDSAIKGAAKKIATFAEDNFSDDGE</sequence>
<dbReference type="RefSeq" id="WP_252114084.1">
    <property type="nucleotide sequence ID" value="NZ_JAMSHT010000001.1"/>
</dbReference>
<accession>A0A9X2ELM2</accession>
<reference evidence="2" key="1">
    <citation type="submission" date="2022-06" db="EMBL/GenBank/DDBJ databases">
        <title>Sphingomicrobium sedimins sp. nov., a marine bacterium isolated from tidal flat.</title>
        <authorList>
            <person name="Kim C.-H."/>
            <person name="Yoo Y."/>
            <person name="Kim J.-J."/>
        </authorList>
    </citation>
    <scope>NUCLEOTIDE SEQUENCE</scope>
    <source>
        <strain evidence="2">GRR-S6-50</strain>
    </source>
</reference>
<keyword evidence="1" id="KW-0732">Signal</keyword>
<proteinExistence type="predicted"/>
<keyword evidence="3" id="KW-1185">Reference proteome</keyword>
<protein>
    <recommendedName>
        <fullName evidence="4">DUF4410 domain-containing protein</fullName>
    </recommendedName>
</protein>